<dbReference type="InterPro" id="IPR001279">
    <property type="entry name" value="Metallo-B-lactamas"/>
</dbReference>
<evidence type="ECO:0000313" key="11">
    <source>
        <dbReference type="EMBL" id="KAG2427852.1"/>
    </source>
</evidence>
<gene>
    <name evidence="11" type="ORF">HXX76_012173</name>
</gene>
<accession>A0A835SIL5</accession>
<dbReference type="Gene3D" id="3.60.15.10">
    <property type="entry name" value="Ribonuclease Z/Hydroxyacylglutathione hydrolase-like"/>
    <property type="match status" value="2"/>
</dbReference>
<dbReference type="OrthoDB" id="527344at2759"/>
<evidence type="ECO:0000256" key="8">
    <source>
        <dbReference type="ARBA" id="ARBA00022833"/>
    </source>
</evidence>
<keyword evidence="4" id="KW-0540">Nuclease</keyword>
<dbReference type="Proteomes" id="UP000650467">
    <property type="component" value="Unassembled WGS sequence"/>
</dbReference>
<keyword evidence="12" id="KW-1185">Reference proteome</keyword>
<comment type="caution">
    <text evidence="11">The sequence shown here is derived from an EMBL/GenBank/DDBJ whole genome shotgun (WGS) entry which is preliminary data.</text>
</comment>
<evidence type="ECO:0000256" key="5">
    <source>
        <dbReference type="ARBA" id="ARBA00022723"/>
    </source>
</evidence>
<evidence type="ECO:0000259" key="10">
    <source>
        <dbReference type="Pfam" id="PF00753"/>
    </source>
</evidence>
<dbReference type="SUPFAM" id="SSF56281">
    <property type="entry name" value="Metallo-hydrolase/oxidoreductase"/>
    <property type="match status" value="1"/>
</dbReference>
<evidence type="ECO:0000256" key="3">
    <source>
        <dbReference type="ARBA" id="ARBA00022694"/>
    </source>
</evidence>
<feature type="region of interest" description="Disordered" evidence="9">
    <location>
        <begin position="1"/>
        <end position="191"/>
    </location>
</feature>
<proteinExistence type="inferred from homology"/>
<dbReference type="PANTHER" id="PTHR46018">
    <property type="entry name" value="ZINC PHOSPHODIESTERASE ELAC PROTEIN 1"/>
    <property type="match status" value="1"/>
</dbReference>
<evidence type="ECO:0000256" key="6">
    <source>
        <dbReference type="ARBA" id="ARBA00022759"/>
    </source>
</evidence>
<dbReference type="PANTHER" id="PTHR46018:SF2">
    <property type="entry name" value="ZINC PHOSPHODIESTERASE ELAC PROTEIN 1"/>
    <property type="match status" value="1"/>
</dbReference>
<keyword evidence="5" id="KW-0479">Metal-binding</keyword>
<sequence length="690" mass="70048">MAHGMRQRTIAAASSAPADGTNEVLDSLRQRLLSRGHGERHGARPSPHPQHPPTQPSVAMSATSATGARPQGQRAAAADTGARSASAGPGPGRGLLRSSRGPAGGAARDSDAAGPSRGPPSTAYSAGGSRQGARGGVAEAAGPARSSSRVALQPAGQPARGGAGAALLQPGGTSVGSALQTGWPGREQSSNSLRTGLALTWLGTNSGTPTLERNVSCTLVRLPGAVQVVDCGEGSHRQLAAAAAGGWLDLAEVDGIFVTHMHGDHCFGLGATLALLDGAKAARQADPSRRRHHVYGPPGLAELLRASMVLTGAADWLKLPLLITELVCSPANAHGPQPLEAATGAAAAARYTAGARAGAGAAAARRGAGQQDEQGGEVGGVGGIMVQRLAALHVDDSPQLQAAALAMAPRVGSLQEIWWPPRGFNSKARAAQLEAARRAGGSGSPYTDAESDTELYEMYGSSDSDDEGGAAYGNGGGGGGGWVRRPPPFVAAEGLYWDIPNCAGVTVRAAQLQHRVPCWGYVFAETALPPQAAAVPGTKRRKAVVLGDTVNSRAIAPLAAGCDVMAHEATFAAGMEAKARIAQHSTGAMAGAFAAAVGARALVLTHFSARYREGPVIRDRESRATGRMELEQQSREIRALMREAAEAWGPRKSPPPVFAASDFYTFHVPLRTAPAAAAAAPATAAPGAAA</sequence>
<name>A0A835SIL5_CHLIN</name>
<dbReference type="AlphaFoldDB" id="A0A835SIL5"/>
<evidence type="ECO:0000313" key="12">
    <source>
        <dbReference type="Proteomes" id="UP000650467"/>
    </source>
</evidence>
<evidence type="ECO:0000256" key="2">
    <source>
        <dbReference type="ARBA" id="ARBA00011738"/>
    </source>
</evidence>
<protein>
    <recommendedName>
        <fullName evidence="10">Metallo-beta-lactamase domain-containing protein</fullName>
    </recommendedName>
</protein>
<keyword evidence="8" id="KW-0862">Zinc</keyword>
<keyword evidence="7" id="KW-0378">Hydrolase</keyword>
<feature type="domain" description="Metallo-beta-lactamase" evidence="10">
    <location>
        <begin position="213"/>
        <end position="272"/>
    </location>
</feature>
<evidence type="ECO:0000256" key="1">
    <source>
        <dbReference type="ARBA" id="ARBA00001947"/>
    </source>
</evidence>
<comment type="subunit">
    <text evidence="2">Homodimer.</text>
</comment>
<comment type="cofactor">
    <cofactor evidence="1">
        <name>Zn(2+)</name>
        <dbReference type="ChEBI" id="CHEBI:29105"/>
    </cofactor>
</comment>
<dbReference type="InterPro" id="IPR036866">
    <property type="entry name" value="RibonucZ/Hydroxyglut_hydro"/>
</dbReference>
<feature type="compositionally biased region" description="Low complexity" evidence="9">
    <location>
        <begin position="65"/>
        <end position="116"/>
    </location>
</feature>
<dbReference type="Pfam" id="PF00753">
    <property type="entry name" value="Lactamase_B"/>
    <property type="match status" value="1"/>
</dbReference>
<dbReference type="HAMAP" id="MF_01818">
    <property type="entry name" value="RNase_Z_BN"/>
    <property type="match status" value="1"/>
</dbReference>
<keyword evidence="3" id="KW-0819">tRNA processing</keyword>
<dbReference type="EMBL" id="JAEHOC010000038">
    <property type="protein sequence ID" value="KAG2427852.1"/>
    <property type="molecule type" value="Genomic_DNA"/>
</dbReference>
<dbReference type="GO" id="GO:0005634">
    <property type="term" value="C:nucleus"/>
    <property type="evidence" value="ECO:0007669"/>
    <property type="project" value="TreeGrafter"/>
</dbReference>
<reference evidence="11" key="1">
    <citation type="journal article" date="2020" name="bioRxiv">
        <title>Comparative genomics of Chlamydomonas.</title>
        <authorList>
            <person name="Craig R.J."/>
            <person name="Hasan A.R."/>
            <person name="Ness R.W."/>
            <person name="Keightley P.D."/>
        </authorList>
    </citation>
    <scope>NUCLEOTIDE SEQUENCE</scope>
    <source>
        <strain evidence="11">SAG 7.73</strain>
    </source>
</reference>
<dbReference type="GO" id="GO:0042781">
    <property type="term" value="F:3'-tRNA processing endoribonuclease activity"/>
    <property type="evidence" value="ECO:0007669"/>
    <property type="project" value="TreeGrafter"/>
</dbReference>
<evidence type="ECO:0000256" key="7">
    <source>
        <dbReference type="ARBA" id="ARBA00022801"/>
    </source>
</evidence>
<feature type="compositionally biased region" description="Pro residues" evidence="9">
    <location>
        <begin position="46"/>
        <end position="55"/>
    </location>
</feature>
<evidence type="ECO:0000256" key="9">
    <source>
        <dbReference type="SAM" id="MobiDB-lite"/>
    </source>
</evidence>
<dbReference type="InterPro" id="IPR013471">
    <property type="entry name" value="RNase_Z/BN"/>
</dbReference>
<evidence type="ECO:0000256" key="4">
    <source>
        <dbReference type="ARBA" id="ARBA00022722"/>
    </source>
</evidence>
<keyword evidence="6" id="KW-0255">Endonuclease</keyword>
<dbReference type="GO" id="GO:0046872">
    <property type="term" value="F:metal ion binding"/>
    <property type="evidence" value="ECO:0007669"/>
    <property type="project" value="UniProtKB-KW"/>
</dbReference>
<organism evidence="11 12">
    <name type="scientific">Chlamydomonas incerta</name>
    <dbReference type="NCBI Taxonomy" id="51695"/>
    <lineage>
        <taxon>Eukaryota</taxon>
        <taxon>Viridiplantae</taxon>
        <taxon>Chlorophyta</taxon>
        <taxon>core chlorophytes</taxon>
        <taxon>Chlorophyceae</taxon>
        <taxon>CS clade</taxon>
        <taxon>Chlamydomonadales</taxon>
        <taxon>Chlamydomonadaceae</taxon>
        <taxon>Chlamydomonas</taxon>
    </lineage>
</organism>